<dbReference type="Pfam" id="PF10585">
    <property type="entry name" value="UBA_E1_SCCH"/>
    <property type="match status" value="1"/>
</dbReference>
<evidence type="ECO:0000256" key="15">
    <source>
        <dbReference type="SAM" id="MobiDB-lite"/>
    </source>
</evidence>
<dbReference type="PANTHER" id="PTHR10953">
    <property type="entry name" value="UBIQUITIN-ACTIVATING ENZYME E1"/>
    <property type="match status" value="1"/>
</dbReference>
<dbReference type="GO" id="GO:0031510">
    <property type="term" value="C:SUMO activating enzyme complex"/>
    <property type="evidence" value="ECO:0007669"/>
    <property type="project" value="UniProtKB-UniRule"/>
</dbReference>
<feature type="active site" description="Glycyl thioester intermediate" evidence="12">
    <location>
        <position position="168"/>
    </location>
</feature>
<feature type="compositionally biased region" description="Polar residues" evidence="15">
    <location>
        <begin position="557"/>
        <end position="569"/>
    </location>
</feature>
<dbReference type="GO" id="GO:0016740">
    <property type="term" value="F:transferase activity"/>
    <property type="evidence" value="ECO:0007669"/>
    <property type="project" value="UniProtKB-KW"/>
</dbReference>
<dbReference type="Proteomes" id="UP000652761">
    <property type="component" value="Unassembled WGS sequence"/>
</dbReference>
<dbReference type="SUPFAM" id="SSF69572">
    <property type="entry name" value="Activating enzymes of the ubiquitin-like proteins"/>
    <property type="match status" value="1"/>
</dbReference>
<feature type="compositionally biased region" description="Polar residues" evidence="15">
    <location>
        <begin position="598"/>
        <end position="610"/>
    </location>
</feature>
<dbReference type="InterPro" id="IPR000594">
    <property type="entry name" value="ThiF_NAD_FAD-bd"/>
</dbReference>
<dbReference type="Gene3D" id="3.10.290.20">
    <property type="entry name" value="Ubiquitin-like 2 activating enzyme e1b. Chain: B, domain 3"/>
    <property type="match status" value="1"/>
</dbReference>
<evidence type="ECO:0000256" key="2">
    <source>
        <dbReference type="ARBA" id="ARBA00004718"/>
    </source>
</evidence>
<dbReference type="FunFam" id="3.50.50.80:FF:000002">
    <property type="entry name" value="SUMO-activating enzyme subunit 2"/>
    <property type="match status" value="1"/>
</dbReference>
<comment type="pathway">
    <text evidence="2 11">Protein modification; protein sumoylation.</text>
</comment>
<sequence length="644" mass="71988">MASERQMRAPKGAKVLMVGAGGIGCELLKTLALSGFDDIHVIDMDTIEVSNLNRQFLFRQSHVGQSKAKVARDAVLRFRPHINITSYHANVKDTKFNVDFFKQFKVVLNGLDNLDARRHVNRLCLAAEVPLIESGTTGFLGQVTVHVKGKTECYECQPKPTPKTYPVCTITSTPSKFVHCIVWAKELLFAKLFGNKDQDNDLNVRSTNSDSSVQPIEDVFERKSDEDCEQYVRKIYDHVFGYNIEVALANEETWKNRNKPRPIHIKDVLPQKLCEQNGNLEDRRVDSSMVSAMSSLGLKNPQEIWSLRDNTRVFLESLMLFIDKREKDVGNLVFDKDDQLAVEFVTAAANIRASSFGIPLHSLFEAKGMAGNIVHAVATTNAIIAGLIVIEAIKVLQNDSCNYRMTYCVEHPLRKMLLMPVEPFEPNKSCYVCSETPLLLEVDIHKSRLKDFVEKIVKRKLGMNCPLIMHGSNLIYEEGDDLEDDIAANYASNVEKLLAELPSPITSGTMLTVEDLQQELSCNINVKHREDFDEEKEPDRMVLSGWSPTSSKKDVEVTTNGGSTAPEATSNDKHANDIEVARAESGDSVGNKRKLSEISVQTPPQANDGITSKEMPAEVLENDDEDDVVMLDGGWQIGKKKKLT</sequence>
<dbReference type="InterPro" id="IPR045886">
    <property type="entry name" value="ThiF/MoeB/HesA"/>
</dbReference>
<evidence type="ECO:0000256" key="11">
    <source>
        <dbReference type="PIRNR" id="PIRNR039133"/>
    </source>
</evidence>
<dbReference type="Gene3D" id="3.50.50.80">
    <property type="entry name" value="Ubiquitin-activating enzyme E1, inactive adenylation domain, subdomain 1"/>
    <property type="match status" value="1"/>
</dbReference>
<dbReference type="GO" id="GO:0005737">
    <property type="term" value="C:cytoplasm"/>
    <property type="evidence" value="ECO:0007669"/>
    <property type="project" value="TreeGrafter"/>
</dbReference>
<evidence type="ECO:0000256" key="1">
    <source>
        <dbReference type="ARBA" id="ARBA00004123"/>
    </source>
</evidence>
<feature type="binding site" evidence="13">
    <location>
        <begin position="51"/>
        <end position="54"/>
    </location>
    <ligand>
        <name>ATP</name>
        <dbReference type="ChEBI" id="CHEBI:30616"/>
    </ligand>
</feature>
<evidence type="ECO:0000256" key="14">
    <source>
        <dbReference type="PIRSR" id="PIRSR039133-3"/>
    </source>
</evidence>
<keyword evidence="20" id="KW-1185">Reference proteome</keyword>
<keyword evidence="7 11" id="KW-0833">Ubl conjugation pathway</keyword>
<feature type="binding site" evidence="14">
    <location>
        <position position="433"/>
    </location>
    <ligand>
        <name>Zn(2+)</name>
        <dbReference type="ChEBI" id="CHEBI:29105"/>
    </ligand>
</feature>
<evidence type="ECO:0000259" key="18">
    <source>
        <dbReference type="Pfam" id="PF14732"/>
    </source>
</evidence>
<feature type="domain" description="Ubiquitin-activating enzyme SCCH" evidence="17">
    <location>
        <begin position="324"/>
        <end position="367"/>
    </location>
</feature>
<feature type="binding site" evidence="14">
    <location>
        <position position="430"/>
    </location>
    <ligand>
        <name>Zn(2+)</name>
        <dbReference type="ChEBI" id="CHEBI:29105"/>
    </ligand>
</feature>
<feature type="domain" description="THIF-type NAD/FAD binding fold" evidence="16">
    <location>
        <begin position="7"/>
        <end position="431"/>
    </location>
</feature>
<dbReference type="PANTHER" id="PTHR10953:SF5">
    <property type="entry name" value="SUMO-ACTIVATING ENZYME SUBUNIT 2"/>
    <property type="match status" value="1"/>
</dbReference>
<evidence type="ECO:0000313" key="20">
    <source>
        <dbReference type="Proteomes" id="UP000652761"/>
    </source>
</evidence>
<dbReference type="InterPro" id="IPR042449">
    <property type="entry name" value="Ub-E1_IAD_1"/>
</dbReference>
<comment type="subunit">
    <text evidence="11">Heterodimer.</text>
</comment>
<evidence type="ECO:0000256" key="13">
    <source>
        <dbReference type="PIRSR" id="PIRSR039133-2"/>
    </source>
</evidence>
<dbReference type="CDD" id="cd01489">
    <property type="entry name" value="Uba2_SUMO"/>
    <property type="match status" value="1"/>
</dbReference>
<comment type="subcellular location">
    <subcellularLocation>
        <location evidence="1">Nucleus</location>
    </subcellularLocation>
</comment>
<feature type="compositionally biased region" description="Basic and acidic residues" evidence="15">
    <location>
        <begin position="570"/>
        <end position="585"/>
    </location>
</feature>
<dbReference type="EMBL" id="NMUH01000524">
    <property type="protein sequence ID" value="MQL80773.1"/>
    <property type="molecule type" value="Genomic_DNA"/>
</dbReference>
<dbReference type="Gene3D" id="1.10.10.520">
    <property type="entry name" value="Ubiquitin activating enzymes (Uba3). Chain: B, domain 2"/>
    <property type="match status" value="1"/>
</dbReference>
<keyword evidence="6 11" id="KW-0547">Nucleotide-binding</keyword>
<dbReference type="GO" id="GO:0005524">
    <property type="term" value="F:ATP binding"/>
    <property type="evidence" value="ECO:0007669"/>
    <property type="project" value="UniProtKB-UniRule"/>
</dbReference>
<evidence type="ECO:0000256" key="9">
    <source>
        <dbReference type="ARBA" id="ARBA00022840"/>
    </source>
</evidence>
<keyword evidence="9 11" id="KW-0067">ATP-binding</keyword>
<name>A0A843UI39_COLES</name>
<dbReference type="InterPro" id="IPR019572">
    <property type="entry name" value="UBA_E1_SCCH"/>
</dbReference>
<dbReference type="InterPro" id="IPR035985">
    <property type="entry name" value="Ubiquitin-activating_enz"/>
</dbReference>
<evidence type="ECO:0000256" key="5">
    <source>
        <dbReference type="ARBA" id="ARBA00022723"/>
    </source>
</evidence>
<feature type="binding site" evidence="13">
    <location>
        <begin position="112"/>
        <end position="117"/>
    </location>
    <ligand>
        <name>ATP</name>
        <dbReference type="ChEBI" id="CHEBI:30616"/>
    </ligand>
</feature>
<dbReference type="AlphaFoldDB" id="A0A843UI39"/>
<dbReference type="InterPro" id="IPR030661">
    <property type="entry name" value="Uba2"/>
</dbReference>
<feature type="binding site" evidence="14">
    <location>
        <position position="156"/>
    </location>
    <ligand>
        <name>Zn(2+)</name>
        <dbReference type="ChEBI" id="CHEBI:29105"/>
    </ligand>
</feature>
<evidence type="ECO:0000259" key="16">
    <source>
        <dbReference type="Pfam" id="PF00899"/>
    </source>
</evidence>
<dbReference type="InterPro" id="IPR028077">
    <property type="entry name" value="UAE_UbL_dom"/>
</dbReference>
<keyword evidence="4" id="KW-0808">Transferase</keyword>
<dbReference type="FunFam" id="3.10.290.20:FF:000004">
    <property type="entry name" value="SUMO-activating enzyme subunit"/>
    <property type="match status" value="1"/>
</dbReference>
<dbReference type="GO" id="GO:0016925">
    <property type="term" value="P:protein sumoylation"/>
    <property type="evidence" value="ECO:0007669"/>
    <property type="project" value="UniProtKB-UniRule"/>
</dbReference>
<dbReference type="InterPro" id="IPR023318">
    <property type="entry name" value="Ub_act_enz_dom_a_sf"/>
</dbReference>
<evidence type="ECO:0000259" key="17">
    <source>
        <dbReference type="Pfam" id="PF10585"/>
    </source>
</evidence>
<keyword evidence="10" id="KW-0539">Nucleus</keyword>
<dbReference type="OrthoDB" id="10255449at2759"/>
<evidence type="ECO:0000256" key="4">
    <source>
        <dbReference type="ARBA" id="ARBA00022679"/>
    </source>
</evidence>
<comment type="similarity">
    <text evidence="3 11">Belongs to the ubiquitin-activating E1 family.</text>
</comment>
<dbReference type="FunFam" id="3.40.50.720:FF:000618">
    <property type="entry name" value="SUMO-activating enzyme subunit 2"/>
    <property type="match status" value="1"/>
</dbReference>
<feature type="region of interest" description="Disordered" evidence="15">
    <location>
        <begin position="531"/>
        <end position="613"/>
    </location>
</feature>
<dbReference type="Pfam" id="PF14732">
    <property type="entry name" value="UAE_UbL"/>
    <property type="match status" value="1"/>
</dbReference>
<comment type="caution">
    <text evidence="19">The sequence shown here is derived from an EMBL/GenBank/DDBJ whole genome shotgun (WGS) entry which is preliminary data.</text>
</comment>
<evidence type="ECO:0000256" key="8">
    <source>
        <dbReference type="ARBA" id="ARBA00022833"/>
    </source>
</evidence>
<dbReference type="Pfam" id="PF00899">
    <property type="entry name" value="ThiF"/>
    <property type="match status" value="1"/>
</dbReference>
<accession>A0A843UI39</accession>
<feature type="domain" description="Ubiquitin/SUMO-activating enzyme ubiquitin-like" evidence="18">
    <location>
        <begin position="440"/>
        <end position="532"/>
    </location>
</feature>
<dbReference type="PROSITE" id="PS51257">
    <property type="entry name" value="PROKAR_LIPOPROTEIN"/>
    <property type="match status" value="1"/>
</dbReference>
<feature type="binding site" evidence="13">
    <location>
        <begin position="19"/>
        <end position="24"/>
    </location>
    <ligand>
        <name>ATP</name>
        <dbReference type="ChEBI" id="CHEBI:30616"/>
    </ligand>
</feature>
<evidence type="ECO:0000256" key="7">
    <source>
        <dbReference type="ARBA" id="ARBA00022786"/>
    </source>
</evidence>
<gene>
    <name evidence="19" type="ORF">Taro_013222</name>
</gene>
<feature type="binding site" evidence="13">
    <location>
        <position position="67"/>
    </location>
    <ligand>
        <name>ATP</name>
        <dbReference type="ChEBI" id="CHEBI:30616"/>
    </ligand>
</feature>
<evidence type="ECO:0000256" key="6">
    <source>
        <dbReference type="ARBA" id="ARBA00022741"/>
    </source>
</evidence>
<reference evidence="19" key="1">
    <citation type="submission" date="2017-07" db="EMBL/GenBank/DDBJ databases">
        <title>Taro Niue Genome Assembly and Annotation.</title>
        <authorList>
            <person name="Atibalentja N."/>
            <person name="Keating K."/>
            <person name="Fields C.J."/>
        </authorList>
    </citation>
    <scope>NUCLEOTIDE SEQUENCE</scope>
    <source>
        <strain evidence="19">Niue_2</strain>
        <tissue evidence="19">Leaf</tissue>
    </source>
</reference>
<evidence type="ECO:0000256" key="12">
    <source>
        <dbReference type="PIRSR" id="PIRSR039133-1"/>
    </source>
</evidence>
<feature type="binding site" evidence="13">
    <location>
        <position position="43"/>
    </location>
    <ligand>
        <name>ATP</name>
        <dbReference type="ChEBI" id="CHEBI:30616"/>
    </ligand>
</feature>
<dbReference type="UniPathway" id="UPA00886"/>
<dbReference type="PIRSF" id="PIRSF039133">
    <property type="entry name" value="SUMO_E1B"/>
    <property type="match status" value="1"/>
</dbReference>
<protein>
    <recommendedName>
        <fullName evidence="11">SUMO-activating enzyme subunit</fullName>
    </recommendedName>
</protein>
<dbReference type="GO" id="GO:0019948">
    <property type="term" value="F:SUMO activating enzyme activity"/>
    <property type="evidence" value="ECO:0007669"/>
    <property type="project" value="UniProtKB-UniRule"/>
</dbReference>
<dbReference type="FunFam" id="1.10.10.520:FF:000004">
    <property type="entry name" value="SUMO-activating enzyme subunit"/>
    <property type="match status" value="1"/>
</dbReference>
<evidence type="ECO:0000256" key="3">
    <source>
        <dbReference type="ARBA" id="ARBA00005673"/>
    </source>
</evidence>
<evidence type="ECO:0000256" key="10">
    <source>
        <dbReference type="ARBA" id="ARBA00023242"/>
    </source>
</evidence>
<feature type="binding site" evidence="14">
    <location>
        <position position="153"/>
    </location>
    <ligand>
        <name>Zn(2+)</name>
        <dbReference type="ChEBI" id="CHEBI:29105"/>
    </ligand>
</feature>
<organism evidence="19 20">
    <name type="scientific">Colocasia esculenta</name>
    <name type="common">Wild taro</name>
    <name type="synonym">Arum esculentum</name>
    <dbReference type="NCBI Taxonomy" id="4460"/>
    <lineage>
        <taxon>Eukaryota</taxon>
        <taxon>Viridiplantae</taxon>
        <taxon>Streptophyta</taxon>
        <taxon>Embryophyta</taxon>
        <taxon>Tracheophyta</taxon>
        <taxon>Spermatophyta</taxon>
        <taxon>Magnoliopsida</taxon>
        <taxon>Liliopsida</taxon>
        <taxon>Araceae</taxon>
        <taxon>Aroideae</taxon>
        <taxon>Colocasieae</taxon>
        <taxon>Colocasia</taxon>
    </lineage>
</organism>
<evidence type="ECO:0000313" key="19">
    <source>
        <dbReference type="EMBL" id="MQL80773.1"/>
    </source>
</evidence>
<dbReference type="GO" id="GO:0046872">
    <property type="term" value="F:metal ion binding"/>
    <property type="evidence" value="ECO:0007669"/>
    <property type="project" value="UniProtKB-KW"/>
</dbReference>
<keyword evidence="5 11" id="KW-0479">Metal-binding</keyword>
<dbReference type="FunFam" id="3.40.50.720:FF:000864">
    <property type="entry name" value="SUMO-activating enzyme subunit"/>
    <property type="match status" value="1"/>
</dbReference>
<proteinExistence type="inferred from homology"/>
<keyword evidence="8 11" id="KW-0862">Zinc</keyword>